<name>A0A835ML07_9ROSI</name>
<keyword evidence="2" id="KW-1185">Reference proteome</keyword>
<gene>
    <name evidence="1" type="ORF">SADUNF_Sadunf16G0061000</name>
</gene>
<evidence type="ECO:0000313" key="1">
    <source>
        <dbReference type="EMBL" id="KAF9664851.1"/>
    </source>
</evidence>
<accession>A0A835ML07</accession>
<reference evidence="1 2" key="1">
    <citation type="submission" date="2020-10" db="EMBL/GenBank/DDBJ databases">
        <title>Plant Genome Project.</title>
        <authorList>
            <person name="Zhang R.-G."/>
        </authorList>
    </citation>
    <scope>NUCLEOTIDE SEQUENCE [LARGE SCALE GENOMIC DNA]</scope>
    <source>
        <strain evidence="1">FAFU-HL-1</strain>
        <tissue evidence="1">Leaf</tissue>
    </source>
</reference>
<sequence length="75" mass="8882">MTHSIETCNNIKIDDDFMICAFKGCIWGYSTFYKALNLSLLNKWLLQNTIWNLTLLQLETHHYLCKRLKKQASRS</sequence>
<proteinExistence type="predicted"/>
<dbReference type="AlphaFoldDB" id="A0A835ML07"/>
<protein>
    <submittedName>
        <fullName evidence="1">Uncharacterized protein</fullName>
    </submittedName>
</protein>
<comment type="caution">
    <text evidence="1">The sequence shown here is derived from an EMBL/GenBank/DDBJ whole genome shotgun (WGS) entry which is preliminary data.</text>
</comment>
<organism evidence="1 2">
    <name type="scientific">Salix dunnii</name>
    <dbReference type="NCBI Taxonomy" id="1413687"/>
    <lineage>
        <taxon>Eukaryota</taxon>
        <taxon>Viridiplantae</taxon>
        <taxon>Streptophyta</taxon>
        <taxon>Embryophyta</taxon>
        <taxon>Tracheophyta</taxon>
        <taxon>Spermatophyta</taxon>
        <taxon>Magnoliopsida</taxon>
        <taxon>eudicotyledons</taxon>
        <taxon>Gunneridae</taxon>
        <taxon>Pentapetalae</taxon>
        <taxon>rosids</taxon>
        <taxon>fabids</taxon>
        <taxon>Malpighiales</taxon>
        <taxon>Salicaceae</taxon>
        <taxon>Saliceae</taxon>
        <taxon>Salix</taxon>
    </lineage>
</organism>
<dbReference type="Proteomes" id="UP000657918">
    <property type="component" value="Chromosome 16"/>
</dbReference>
<dbReference type="EMBL" id="JADGMS010000016">
    <property type="protein sequence ID" value="KAF9664851.1"/>
    <property type="molecule type" value="Genomic_DNA"/>
</dbReference>
<evidence type="ECO:0000313" key="2">
    <source>
        <dbReference type="Proteomes" id="UP000657918"/>
    </source>
</evidence>